<keyword evidence="6" id="KW-1185">Reference proteome</keyword>
<dbReference type="EMBL" id="FOVR01000005">
    <property type="protein sequence ID" value="SFO38275.1"/>
    <property type="molecule type" value="Genomic_DNA"/>
</dbReference>
<dbReference type="GO" id="GO:0003677">
    <property type="term" value="F:DNA binding"/>
    <property type="evidence" value="ECO:0007669"/>
    <property type="project" value="UniProtKB-KW"/>
</dbReference>
<dbReference type="PANTHER" id="PTHR30461">
    <property type="entry name" value="DNA-INVERTASE FROM LAMBDOID PROPHAGE"/>
    <property type="match status" value="1"/>
</dbReference>
<dbReference type="Pfam" id="PF13408">
    <property type="entry name" value="Zn_ribbon_recom"/>
    <property type="match status" value="1"/>
</dbReference>
<evidence type="ECO:0000313" key="5">
    <source>
        <dbReference type="EMBL" id="SFO38275.1"/>
    </source>
</evidence>
<dbReference type="AlphaFoldDB" id="A0A1I5GQJ8"/>
<dbReference type="Proteomes" id="UP000199236">
    <property type="component" value="Unassembled WGS sequence"/>
</dbReference>
<dbReference type="Pfam" id="PF00239">
    <property type="entry name" value="Resolvase"/>
    <property type="match status" value="1"/>
</dbReference>
<dbReference type="GO" id="GO:0000150">
    <property type="term" value="F:DNA strand exchange activity"/>
    <property type="evidence" value="ECO:0007669"/>
    <property type="project" value="InterPro"/>
</dbReference>
<gene>
    <name evidence="5" type="ORF">SAMN04488056_105121</name>
</gene>
<protein>
    <submittedName>
        <fullName evidence="5">Site-specific DNA recombinase</fullName>
    </submittedName>
</protein>
<sequence length="514" mass="57191">MNDDLLFSSRPKAYSYTRFSTPEQMKGDSLRRQTELATQYARLHNLDLDDSLSLRDLGVSAFRGNNVQTGALGQFLRAINEGLVPEGSYLLVENLDRVSRANPWEAMPIFQMIINSGINIVTLMDNKIYSRAEMIANPMRILESIFTMIRANEESSAKSSRLSAVWNAKRGSASEKPLTRIAPAWLQFNEEANSFDLIEERAAVVRRIFRDALNGIGQHKIAETLNKEGVKPFGRSQGWHRSYIKKILENPSVTGVFVPHKIVYEGNKRIRQPQEPIKGYFPAVIGKEDFEQLQAASRNRRAPKGSYKANVSHLLAGLAKCPICGTTMTRVNKGSGKKAGKPYLVCSNAKRGLGCKYKSVKQEGIENVILQNASWIIQSAPAPDEGVEAELSQAEAAYQGIEDMMDNIIEHIASSGSSPRLTVELKRLEEELCNCQTRIDDLEAKAVAASGPILINRFDRLEAALEEQPLDYAKANFILAELLNKVIIDWQDGTLVFDWAHGGQSGITYAWAEA</sequence>
<dbReference type="InterPro" id="IPR038109">
    <property type="entry name" value="DNA_bind_recomb_sf"/>
</dbReference>
<dbReference type="InterPro" id="IPR006119">
    <property type="entry name" value="Resolv_N"/>
</dbReference>
<evidence type="ECO:0000259" key="4">
    <source>
        <dbReference type="PROSITE" id="PS51737"/>
    </source>
</evidence>
<dbReference type="PROSITE" id="PS51737">
    <property type="entry name" value="RECOMBINASE_DNA_BIND"/>
    <property type="match status" value="1"/>
</dbReference>
<dbReference type="STRING" id="655353.SAMN04488056_105121"/>
<evidence type="ECO:0000256" key="2">
    <source>
        <dbReference type="ARBA" id="ARBA00023172"/>
    </source>
</evidence>
<dbReference type="SUPFAM" id="SSF53041">
    <property type="entry name" value="Resolvase-like"/>
    <property type="match status" value="1"/>
</dbReference>
<dbReference type="RefSeq" id="WP_090072429.1">
    <property type="nucleotide sequence ID" value="NZ_FOVR01000005.1"/>
</dbReference>
<dbReference type="OrthoDB" id="9791494at2"/>
<organism evidence="5 6">
    <name type="scientific">Cohaesibacter marisflavi</name>
    <dbReference type="NCBI Taxonomy" id="655353"/>
    <lineage>
        <taxon>Bacteria</taxon>
        <taxon>Pseudomonadati</taxon>
        <taxon>Pseudomonadota</taxon>
        <taxon>Alphaproteobacteria</taxon>
        <taxon>Hyphomicrobiales</taxon>
        <taxon>Cohaesibacteraceae</taxon>
    </lineage>
</organism>
<dbReference type="Gene3D" id="3.40.50.1390">
    <property type="entry name" value="Resolvase, N-terminal catalytic domain"/>
    <property type="match status" value="1"/>
</dbReference>
<dbReference type="InterPro" id="IPR011109">
    <property type="entry name" value="DNA_bind_recombinase_dom"/>
</dbReference>
<dbReference type="PROSITE" id="PS51736">
    <property type="entry name" value="RECOMBINASES_3"/>
    <property type="match status" value="1"/>
</dbReference>
<reference evidence="5 6" key="1">
    <citation type="submission" date="2016-10" db="EMBL/GenBank/DDBJ databases">
        <authorList>
            <person name="de Groot N.N."/>
        </authorList>
    </citation>
    <scope>NUCLEOTIDE SEQUENCE [LARGE SCALE GENOMIC DNA]</scope>
    <source>
        <strain evidence="5 6">CGMCC 1.9157</strain>
    </source>
</reference>
<dbReference type="Pfam" id="PF07508">
    <property type="entry name" value="Recombinase"/>
    <property type="match status" value="1"/>
</dbReference>
<keyword evidence="2" id="KW-0233">DNA recombination</keyword>
<dbReference type="InterPro" id="IPR050639">
    <property type="entry name" value="SSR_resolvase"/>
</dbReference>
<dbReference type="SMART" id="SM00857">
    <property type="entry name" value="Resolvase"/>
    <property type="match status" value="1"/>
</dbReference>
<proteinExistence type="predicted"/>
<dbReference type="Gene3D" id="3.90.1750.20">
    <property type="entry name" value="Putative Large Serine Recombinase, Chain B, Domain 2"/>
    <property type="match status" value="1"/>
</dbReference>
<dbReference type="PANTHER" id="PTHR30461:SF2">
    <property type="entry name" value="SERINE RECOMBINASE PINE-RELATED"/>
    <property type="match status" value="1"/>
</dbReference>
<name>A0A1I5GQJ8_9HYPH</name>
<evidence type="ECO:0000259" key="3">
    <source>
        <dbReference type="PROSITE" id="PS51736"/>
    </source>
</evidence>
<dbReference type="InterPro" id="IPR025827">
    <property type="entry name" value="Zn_ribbon_recom_dom"/>
</dbReference>
<keyword evidence="1" id="KW-0238">DNA-binding</keyword>
<dbReference type="CDD" id="cd00338">
    <property type="entry name" value="Ser_Recombinase"/>
    <property type="match status" value="1"/>
</dbReference>
<feature type="domain" description="Resolvase/invertase-type recombinase catalytic" evidence="3">
    <location>
        <begin position="12"/>
        <end position="173"/>
    </location>
</feature>
<evidence type="ECO:0000256" key="1">
    <source>
        <dbReference type="ARBA" id="ARBA00023125"/>
    </source>
</evidence>
<accession>A0A1I5GQJ8</accession>
<feature type="domain" description="Recombinase" evidence="4">
    <location>
        <begin position="183"/>
        <end position="303"/>
    </location>
</feature>
<evidence type="ECO:0000313" key="6">
    <source>
        <dbReference type="Proteomes" id="UP000199236"/>
    </source>
</evidence>
<dbReference type="InterPro" id="IPR036162">
    <property type="entry name" value="Resolvase-like_N_sf"/>
</dbReference>